<evidence type="ECO:0000256" key="1">
    <source>
        <dbReference type="ARBA" id="ARBA00008151"/>
    </source>
</evidence>
<dbReference type="GO" id="GO:0016020">
    <property type="term" value="C:membrane"/>
    <property type="evidence" value="ECO:0007669"/>
    <property type="project" value="TreeGrafter"/>
</dbReference>
<name>A0A0C9VHS3_SPHS4</name>
<feature type="domain" description="W2" evidence="2">
    <location>
        <begin position="254"/>
        <end position="421"/>
    </location>
</feature>
<dbReference type="InterPro" id="IPR057397">
    <property type="entry name" value="HEAT_5MP1_2"/>
</dbReference>
<proteinExistence type="inferred from homology"/>
<reference evidence="3 4" key="1">
    <citation type="submission" date="2014-06" db="EMBL/GenBank/DDBJ databases">
        <title>Evolutionary Origins and Diversification of the Mycorrhizal Mutualists.</title>
        <authorList>
            <consortium name="DOE Joint Genome Institute"/>
            <consortium name="Mycorrhizal Genomics Consortium"/>
            <person name="Kohler A."/>
            <person name="Kuo A."/>
            <person name="Nagy L.G."/>
            <person name="Floudas D."/>
            <person name="Copeland A."/>
            <person name="Barry K.W."/>
            <person name="Cichocki N."/>
            <person name="Veneault-Fourrey C."/>
            <person name="LaButti K."/>
            <person name="Lindquist E.A."/>
            <person name="Lipzen A."/>
            <person name="Lundell T."/>
            <person name="Morin E."/>
            <person name="Murat C."/>
            <person name="Riley R."/>
            <person name="Ohm R."/>
            <person name="Sun H."/>
            <person name="Tunlid A."/>
            <person name="Henrissat B."/>
            <person name="Grigoriev I.V."/>
            <person name="Hibbett D.S."/>
            <person name="Martin F."/>
        </authorList>
    </citation>
    <scope>NUCLEOTIDE SEQUENCE [LARGE SCALE GENOMIC DNA]</scope>
    <source>
        <strain evidence="3 4">SS14</strain>
    </source>
</reference>
<dbReference type="GO" id="GO:0005737">
    <property type="term" value="C:cytoplasm"/>
    <property type="evidence" value="ECO:0007669"/>
    <property type="project" value="TreeGrafter"/>
</dbReference>
<dbReference type="HOGENOM" id="CLU_032849_2_1_1"/>
<comment type="similarity">
    <text evidence="1">Belongs to the BZW family.</text>
</comment>
<evidence type="ECO:0000313" key="4">
    <source>
        <dbReference type="Proteomes" id="UP000054279"/>
    </source>
</evidence>
<accession>A0A0C9VHS3</accession>
<dbReference type="InterPro" id="IPR003307">
    <property type="entry name" value="W2_domain"/>
</dbReference>
<organism evidence="3 4">
    <name type="scientific">Sphaerobolus stellatus (strain SS14)</name>
    <dbReference type="NCBI Taxonomy" id="990650"/>
    <lineage>
        <taxon>Eukaryota</taxon>
        <taxon>Fungi</taxon>
        <taxon>Dikarya</taxon>
        <taxon>Basidiomycota</taxon>
        <taxon>Agaricomycotina</taxon>
        <taxon>Agaricomycetes</taxon>
        <taxon>Phallomycetidae</taxon>
        <taxon>Geastrales</taxon>
        <taxon>Sphaerobolaceae</taxon>
        <taxon>Sphaerobolus</taxon>
    </lineage>
</organism>
<dbReference type="PROSITE" id="PS51363">
    <property type="entry name" value="W2"/>
    <property type="match status" value="1"/>
</dbReference>
<protein>
    <recommendedName>
        <fullName evidence="2">W2 domain-containing protein</fullName>
    </recommendedName>
</protein>
<dbReference type="SMART" id="SM00515">
    <property type="entry name" value="eIF5C"/>
    <property type="match status" value="1"/>
</dbReference>
<dbReference type="Pfam" id="PF25504">
    <property type="entry name" value="HEAT_5MP1_2"/>
    <property type="match status" value="1"/>
</dbReference>
<evidence type="ECO:0000259" key="2">
    <source>
        <dbReference type="PROSITE" id="PS51363"/>
    </source>
</evidence>
<dbReference type="Proteomes" id="UP000054279">
    <property type="component" value="Unassembled WGS sequence"/>
</dbReference>
<gene>
    <name evidence="3" type="ORF">M422DRAFT_32066</name>
</gene>
<dbReference type="PANTHER" id="PTHR14208:SF2">
    <property type="entry name" value="PROTEIN KRASAVIETZ"/>
    <property type="match status" value="1"/>
</dbReference>
<dbReference type="AlphaFoldDB" id="A0A0C9VHS3"/>
<dbReference type="InterPro" id="IPR016024">
    <property type="entry name" value="ARM-type_fold"/>
</dbReference>
<dbReference type="Gene3D" id="1.25.40.180">
    <property type="match status" value="1"/>
</dbReference>
<dbReference type="CDD" id="cd11560">
    <property type="entry name" value="W2_eIF5C_like"/>
    <property type="match status" value="1"/>
</dbReference>
<dbReference type="InterPro" id="IPR043510">
    <property type="entry name" value="W2_5MP1/2"/>
</dbReference>
<dbReference type="InterPro" id="IPR051245">
    <property type="entry name" value="eIF5-mimic_regulator"/>
</dbReference>
<keyword evidence="4" id="KW-1185">Reference proteome</keyword>
<dbReference type="SUPFAM" id="SSF48371">
    <property type="entry name" value="ARM repeat"/>
    <property type="match status" value="1"/>
</dbReference>
<sequence length="422" mass="47578">MSQQQTAPKPSLQGVRIRARKGAVKAQAKHEPSVFRDQLYKYIDTVPPGDFDTITNKLVQAGSTLEYLKYADQLFEILLAGGLLQPGGGYIEDGAPQSPFSILQAKEPVEAEDMKNYINVLDNLIRRYKYLQKPLQESSLPGLLQYANRWPEAQKEKVAVATGLLLSKGLSTATPLLSLTKEHLIKNEVSLSILTTVFKTYLAEQPMEHLASTLRKGGIKDLLAFFPPQKQEPKTLEAYFKSAGLPQVAEWYIKKQFAVVKDALVDGLKEKCENDDSPENIIAFIKAEQEERPLPETELIQCIWQGLMSSLDLSARSDQIEALAIRELNKFAPIIEPFCNGPKSEVALINVVQMYCYENTRLMKAFTQILKVLYNKDCVSDQAIIYWHQKGARAQGKQHFLKAAEPLVKFLQEQEEEESEEE</sequence>
<dbReference type="OrthoDB" id="1727522at2759"/>
<evidence type="ECO:0000313" key="3">
    <source>
        <dbReference type="EMBL" id="KIJ40952.1"/>
    </source>
</evidence>
<dbReference type="Pfam" id="PF02020">
    <property type="entry name" value="W2"/>
    <property type="match status" value="1"/>
</dbReference>
<dbReference type="PANTHER" id="PTHR14208">
    <property type="entry name" value="BASIC LEUCINE ZIPPER AND W2 DOMAIN-CONTAINING PROTEIN"/>
    <property type="match status" value="1"/>
</dbReference>
<dbReference type="EMBL" id="KN837140">
    <property type="protein sequence ID" value="KIJ40952.1"/>
    <property type="molecule type" value="Genomic_DNA"/>
</dbReference>